<dbReference type="SUPFAM" id="SSF53955">
    <property type="entry name" value="Lysozyme-like"/>
    <property type="match status" value="1"/>
</dbReference>
<keyword evidence="1" id="KW-1133">Transmembrane helix</keyword>
<dbReference type="EMBL" id="FWEV01000325">
    <property type="protein sequence ID" value="SLM32886.1"/>
    <property type="molecule type" value="Genomic_DNA"/>
</dbReference>
<dbReference type="Gene3D" id="1.10.530.10">
    <property type="match status" value="1"/>
</dbReference>
<evidence type="ECO:0000259" key="2">
    <source>
        <dbReference type="Pfam" id="PF01464"/>
    </source>
</evidence>
<evidence type="ECO:0000313" key="5">
    <source>
        <dbReference type="Proteomes" id="UP000191931"/>
    </source>
</evidence>
<organism evidence="3">
    <name type="scientific">Desulfamplus magnetovallimortis</name>
    <dbReference type="NCBI Taxonomy" id="1246637"/>
    <lineage>
        <taxon>Bacteria</taxon>
        <taxon>Pseudomonadati</taxon>
        <taxon>Thermodesulfobacteriota</taxon>
        <taxon>Desulfobacteria</taxon>
        <taxon>Desulfobacterales</taxon>
        <taxon>Desulfobacteraceae</taxon>
        <taxon>Desulfamplus</taxon>
    </lineage>
</organism>
<name>L0R5N1_9BACT</name>
<dbReference type="CDD" id="cd00254">
    <property type="entry name" value="LT-like"/>
    <property type="match status" value="1"/>
</dbReference>
<feature type="transmembrane region" description="Helical" evidence="1">
    <location>
        <begin position="27"/>
        <end position="48"/>
    </location>
</feature>
<dbReference type="Pfam" id="PF01464">
    <property type="entry name" value="SLT"/>
    <property type="match status" value="1"/>
</dbReference>
<proteinExistence type="predicted"/>
<accession>L0R5N1</accession>
<evidence type="ECO:0000313" key="4">
    <source>
        <dbReference type="EMBL" id="SLM32886.1"/>
    </source>
</evidence>
<evidence type="ECO:0000256" key="1">
    <source>
        <dbReference type="SAM" id="Phobius"/>
    </source>
</evidence>
<reference evidence="3" key="2">
    <citation type="submission" date="2012-12" db="EMBL/GenBank/DDBJ databases">
        <title>Region harboring genes involved in magnetosome formation of Candidatus Desulfamplus magnetosmortis.</title>
        <authorList>
            <person name="Lefevre C.T."/>
            <person name="Bazylinski D.A."/>
        </authorList>
    </citation>
    <scope>NUCLEOTIDE SEQUENCE</scope>
    <source>
        <strain evidence="3">BW-1</strain>
    </source>
</reference>
<sequence>MTDFKRIFKKDHESTIMQRKAMSGEKVFLVVISSFVLIFLFIHSIILIDFSLKSYQISDTSVFEQSASLHHQSSLATNDETESKHKQIKKIQQQSENFNINLFLSDPLTQEQIRRLFDFYSNFTGNSEIANKILKTCLQTDTPVNLAFSLAWAESRFNPTAFNVNRNGSVDRGIFQLNDSYRQDWSINSFYNIDKNIEEGVQYLKKCISDTNGDVEKALGAYNAGLHASMNDALSNKTRLYIRSIIAKEAELNEQLTNTLFAYDSSK</sequence>
<dbReference type="Proteomes" id="UP000191931">
    <property type="component" value="Unassembled WGS sequence"/>
</dbReference>
<dbReference type="EMBL" id="HF547348">
    <property type="protein sequence ID" value="CCO06835.1"/>
    <property type="molecule type" value="Genomic_DNA"/>
</dbReference>
<evidence type="ECO:0000313" key="3">
    <source>
        <dbReference type="EMBL" id="CCO06835.1"/>
    </source>
</evidence>
<keyword evidence="5" id="KW-1185">Reference proteome</keyword>
<reference evidence="3" key="1">
    <citation type="submission" date="2012-10" db="EMBL/GenBank/DDBJ databases">
        <authorList>
            <person name="Lefevre C."/>
        </authorList>
    </citation>
    <scope>NUCLEOTIDE SEQUENCE</scope>
    <source>
        <strain evidence="3">BW-1</strain>
    </source>
</reference>
<protein>
    <recommendedName>
        <fullName evidence="2">Transglycosylase SLT domain-containing protein</fullName>
    </recommendedName>
</protein>
<dbReference type="InterPro" id="IPR008258">
    <property type="entry name" value="Transglycosylase_SLT_dom_1"/>
</dbReference>
<reference evidence="4 5" key="3">
    <citation type="submission" date="2017-03" db="EMBL/GenBank/DDBJ databases">
        <authorList>
            <person name="Afonso C.L."/>
            <person name="Miller P.J."/>
            <person name="Scott M.A."/>
            <person name="Spackman E."/>
            <person name="Goraichik I."/>
            <person name="Dimitrov K.M."/>
            <person name="Suarez D.L."/>
            <person name="Swayne D.E."/>
        </authorList>
    </citation>
    <scope>NUCLEOTIDE SEQUENCE [LARGE SCALE GENOMIC DNA]</scope>
    <source>
        <strain evidence="4">PRJEB14757</strain>
    </source>
</reference>
<dbReference type="STRING" id="1246637.MTBBW1_80229"/>
<keyword evidence="1" id="KW-0472">Membrane</keyword>
<dbReference type="InterPro" id="IPR023346">
    <property type="entry name" value="Lysozyme-like_dom_sf"/>
</dbReference>
<dbReference type="OrthoDB" id="9808681at2"/>
<gene>
    <name evidence="3" type="ORF">DEMABW1_80229</name>
    <name evidence="4" type="ORF">MTBBW1_80229</name>
</gene>
<feature type="domain" description="Transglycosylase SLT" evidence="2">
    <location>
        <begin position="140"/>
        <end position="238"/>
    </location>
</feature>
<dbReference type="AlphaFoldDB" id="L0R5N1"/>
<keyword evidence="1" id="KW-0812">Transmembrane</keyword>